<protein>
    <recommendedName>
        <fullName evidence="8">FAD dependent oxidoreductase</fullName>
    </recommendedName>
</protein>
<dbReference type="AlphaFoldDB" id="A0A7W5H6R2"/>
<dbReference type="RefSeq" id="WP_184307007.1">
    <property type="nucleotide sequence ID" value="NZ_JACHXU010000018.1"/>
</dbReference>
<sequence length="791" mass="87978">MKTFEPQSHRELALTHLATDLVVVGGGMAGTCAAITAARAGIRVVLIQDRPVLGGNASSEVRLWILGATSHMGNNNRWAREGGVIDEILVENTYRNPEGNPLVLDTILLEKVAEESNITLLLNTAAFEVTKRDPNTIESVRAFCSQNGTMYQVEAPLFCDASGDGIIGFMSGAAFRIGAESKDEFGEGVAPDHANQELLGHSLYFYTKDLGKPVQFVPPSFAFKDITQIPRWRSFNASEHGCQLWWIEHGGRLDTVHDTERIKWELWEVIYGVWDHVKNSGQFPEAANLTLEWVGQIPGKRESRRFEGDVMMVQQDIVEQRRHHDAVSFGGWAIDLHPVDGVFSSESGCTQWHSKGVYQIPYRSMYSRNIRNLFLAGRIISSSHVAFGSTRVMATCAHNAQAVGMAAAICRRNDWLPRDLTEADRMNGLQRELLRSGQHIPMIDYHDNSDLAGSAVVRSSSEFSLSQFLPGNESVVLDEARAMLLPVCEGALPKITMWAHSECDTSITVQLRTCSREESFTPDEVLSEMQVPVKAGKHVRDERTRSAEIGGTLVATRTSVEIDGAEFERVEMKFPDVIEVPRYVMLCVLANPDVNLALSDERVSGVLELSQRGNRAVSKGSAQDPPPDLGIDAFEFWLPQRRPGGKNWALQFDPPLQGFEPENVLEGPERPTTSVNAWVADRNDASPWIQLSWNQPCTVARIIVALDTDFDQPMESVLMGHPENVMPSCISTIRIRDEQGNVIAQRLDNHQTRCVFDINPIQTSRLQIEIECASETYPASIFRVRVFDAAN</sequence>
<keyword evidence="1" id="KW-0004">4Fe-4S</keyword>
<dbReference type="SUPFAM" id="SSF51905">
    <property type="entry name" value="FAD/NAD(P)-binding domain"/>
    <property type="match status" value="1"/>
</dbReference>
<reference evidence="6 7" key="1">
    <citation type="submission" date="2020-08" db="EMBL/GenBank/DDBJ databases">
        <title>Genomic Encyclopedia of Type Strains, Phase III (KMG-III): the genomes of soil and plant-associated and newly described type strains.</title>
        <authorList>
            <person name="Whitman W."/>
        </authorList>
    </citation>
    <scope>NUCLEOTIDE SEQUENCE [LARGE SCALE GENOMIC DNA]</scope>
    <source>
        <strain evidence="6 7">CECT 8075</strain>
    </source>
</reference>
<dbReference type="GO" id="GO:0016491">
    <property type="term" value="F:oxidoreductase activity"/>
    <property type="evidence" value="ECO:0007669"/>
    <property type="project" value="UniProtKB-KW"/>
</dbReference>
<evidence type="ECO:0000256" key="3">
    <source>
        <dbReference type="ARBA" id="ARBA00023002"/>
    </source>
</evidence>
<keyword evidence="4" id="KW-0408">Iron</keyword>
<evidence type="ECO:0008006" key="8">
    <source>
        <dbReference type="Google" id="ProtNLM"/>
    </source>
</evidence>
<evidence type="ECO:0000256" key="5">
    <source>
        <dbReference type="ARBA" id="ARBA00023014"/>
    </source>
</evidence>
<dbReference type="Proteomes" id="UP000536179">
    <property type="component" value="Unassembled WGS sequence"/>
</dbReference>
<dbReference type="PANTHER" id="PTHR43498:SF1">
    <property type="entry name" value="COB--COM HETERODISULFIDE REDUCTASE IRON-SULFUR SUBUNIT A"/>
    <property type="match status" value="1"/>
</dbReference>
<evidence type="ECO:0000256" key="1">
    <source>
        <dbReference type="ARBA" id="ARBA00022485"/>
    </source>
</evidence>
<dbReference type="Pfam" id="PF12831">
    <property type="entry name" value="FAD_oxidored"/>
    <property type="match status" value="1"/>
</dbReference>
<keyword evidence="5" id="KW-0411">Iron-sulfur</keyword>
<organism evidence="6 7">
    <name type="scientific">Aporhodopirellula rubra</name>
    <dbReference type="NCBI Taxonomy" id="980271"/>
    <lineage>
        <taxon>Bacteria</taxon>
        <taxon>Pseudomonadati</taxon>
        <taxon>Planctomycetota</taxon>
        <taxon>Planctomycetia</taxon>
        <taxon>Pirellulales</taxon>
        <taxon>Pirellulaceae</taxon>
        <taxon>Aporhodopirellula</taxon>
    </lineage>
</organism>
<accession>A0A7W5H6R2</accession>
<dbReference type="GO" id="GO:0051539">
    <property type="term" value="F:4 iron, 4 sulfur cluster binding"/>
    <property type="evidence" value="ECO:0007669"/>
    <property type="project" value="UniProtKB-KW"/>
</dbReference>
<evidence type="ECO:0000313" key="6">
    <source>
        <dbReference type="EMBL" id="MBB3208837.1"/>
    </source>
</evidence>
<keyword evidence="7" id="KW-1185">Reference proteome</keyword>
<evidence type="ECO:0000256" key="2">
    <source>
        <dbReference type="ARBA" id="ARBA00022723"/>
    </source>
</evidence>
<comment type="caution">
    <text evidence="6">The sequence shown here is derived from an EMBL/GenBank/DDBJ whole genome shotgun (WGS) entry which is preliminary data.</text>
</comment>
<evidence type="ECO:0000313" key="7">
    <source>
        <dbReference type="Proteomes" id="UP000536179"/>
    </source>
</evidence>
<dbReference type="PANTHER" id="PTHR43498">
    <property type="entry name" value="FERREDOXIN:COB-COM HETERODISULFIDE REDUCTASE SUBUNIT A"/>
    <property type="match status" value="1"/>
</dbReference>
<dbReference type="InterPro" id="IPR039650">
    <property type="entry name" value="HdrA-like"/>
</dbReference>
<gene>
    <name evidence="6" type="ORF">FHS27_004670</name>
</gene>
<name>A0A7W5H6R2_9BACT</name>
<keyword evidence="3" id="KW-0560">Oxidoreductase</keyword>
<dbReference type="Gene3D" id="3.50.50.60">
    <property type="entry name" value="FAD/NAD(P)-binding domain"/>
    <property type="match status" value="1"/>
</dbReference>
<dbReference type="InterPro" id="IPR036188">
    <property type="entry name" value="FAD/NAD-bd_sf"/>
</dbReference>
<proteinExistence type="predicted"/>
<evidence type="ECO:0000256" key="4">
    <source>
        <dbReference type="ARBA" id="ARBA00023004"/>
    </source>
</evidence>
<keyword evidence="2" id="KW-0479">Metal-binding</keyword>
<dbReference type="EMBL" id="JACHXU010000018">
    <property type="protein sequence ID" value="MBB3208837.1"/>
    <property type="molecule type" value="Genomic_DNA"/>
</dbReference>
<dbReference type="GO" id="GO:0046872">
    <property type="term" value="F:metal ion binding"/>
    <property type="evidence" value="ECO:0007669"/>
    <property type="project" value="UniProtKB-KW"/>
</dbReference>